<keyword evidence="2" id="KW-0547">Nucleotide-binding</keyword>
<keyword evidence="1" id="KW-0813">Transport</keyword>
<dbReference type="SMART" id="SM00382">
    <property type="entry name" value="AAA"/>
    <property type="match status" value="1"/>
</dbReference>
<dbReference type="PROSITE" id="PS50893">
    <property type="entry name" value="ABC_TRANSPORTER_2"/>
    <property type="match status" value="1"/>
</dbReference>
<dbReference type="PANTHER" id="PTHR42939">
    <property type="entry name" value="ABC TRANSPORTER ATP-BINDING PROTEIN ALBC-RELATED"/>
    <property type="match status" value="1"/>
</dbReference>
<dbReference type="Pfam" id="PF00005">
    <property type="entry name" value="ABC_tran"/>
    <property type="match status" value="1"/>
</dbReference>
<sequence length="227" mass="25287">MLSIRNWSAYYGQRKVLGPISLTFEPGKIIGLIGQNGSGKTTFFHSLLGLLRVEGEITLNGAPVTQKSLVYLGLSGSFSDRDLKRRMDEIFEENFIYNGKSPIALSHDICCRIGKGLTGREQLGSLSKGMQQKFSLEMLLALDPQILLLDEPFDGLDQIGIETLKQSLKDQSQQGKIVLLTSHTFSELDALLDELYIIKNGDFHSVENKEYLTEPGGIARIYKREMG</sequence>
<proteinExistence type="predicted"/>
<dbReference type="InterPro" id="IPR003439">
    <property type="entry name" value="ABC_transporter-like_ATP-bd"/>
</dbReference>
<feature type="domain" description="ABC transporter" evidence="4">
    <location>
        <begin position="2"/>
        <end position="225"/>
    </location>
</feature>
<dbReference type="EMBL" id="JACBXX010000210">
    <property type="protein sequence ID" value="NYS97345.1"/>
    <property type="molecule type" value="Genomic_DNA"/>
</dbReference>
<reference evidence="5 6" key="1">
    <citation type="submission" date="2020-07" db="EMBL/GenBank/DDBJ databases">
        <title>MOT database genomes.</title>
        <authorList>
            <person name="Joseph S."/>
            <person name="Aduse-Opoku J."/>
            <person name="Hashim A."/>
            <person name="Wade W."/>
            <person name="Curtis M."/>
        </authorList>
    </citation>
    <scope>NUCLEOTIDE SEQUENCE [LARGE SCALE GENOMIC DNA]</scope>
    <source>
        <strain evidence="5 6">STR</strain>
    </source>
</reference>
<dbReference type="SUPFAM" id="SSF52540">
    <property type="entry name" value="P-loop containing nucleoside triphosphate hydrolases"/>
    <property type="match status" value="1"/>
</dbReference>
<name>A0A7Z0M7J1_9STRE</name>
<dbReference type="RefSeq" id="WP_179925902.1">
    <property type="nucleotide sequence ID" value="NZ_JACBXX010000210.1"/>
</dbReference>
<protein>
    <submittedName>
        <fullName evidence="5">ATP-binding cassette domain-containing protein</fullName>
    </submittedName>
</protein>
<dbReference type="CDD" id="cd03230">
    <property type="entry name" value="ABC_DR_subfamily_A"/>
    <property type="match status" value="1"/>
</dbReference>
<evidence type="ECO:0000313" key="6">
    <source>
        <dbReference type="Proteomes" id="UP000589521"/>
    </source>
</evidence>
<evidence type="ECO:0000259" key="4">
    <source>
        <dbReference type="PROSITE" id="PS50893"/>
    </source>
</evidence>
<dbReference type="PANTHER" id="PTHR42939:SF1">
    <property type="entry name" value="ABC TRANSPORTER ATP-BINDING PROTEIN ALBC-RELATED"/>
    <property type="match status" value="1"/>
</dbReference>
<gene>
    <name evidence="5" type="ORF">HZY94_09220</name>
</gene>
<dbReference type="InterPro" id="IPR003593">
    <property type="entry name" value="AAA+_ATPase"/>
</dbReference>
<comment type="caution">
    <text evidence="5">The sequence shown here is derived from an EMBL/GenBank/DDBJ whole genome shotgun (WGS) entry which is preliminary data.</text>
</comment>
<evidence type="ECO:0000256" key="1">
    <source>
        <dbReference type="ARBA" id="ARBA00022448"/>
    </source>
</evidence>
<dbReference type="GO" id="GO:0016887">
    <property type="term" value="F:ATP hydrolysis activity"/>
    <property type="evidence" value="ECO:0007669"/>
    <property type="project" value="InterPro"/>
</dbReference>
<accession>A0A7Z0M7J1</accession>
<dbReference type="Proteomes" id="UP000589521">
    <property type="component" value="Unassembled WGS sequence"/>
</dbReference>
<evidence type="ECO:0000256" key="2">
    <source>
        <dbReference type="ARBA" id="ARBA00022741"/>
    </source>
</evidence>
<dbReference type="InterPro" id="IPR051782">
    <property type="entry name" value="ABC_Transporter_VariousFunc"/>
</dbReference>
<dbReference type="GO" id="GO:0005524">
    <property type="term" value="F:ATP binding"/>
    <property type="evidence" value="ECO:0007669"/>
    <property type="project" value="UniProtKB-KW"/>
</dbReference>
<keyword evidence="3 5" id="KW-0067">ATP-binding</keyword>
<dbReference type="Gene3D" id="3.40.50.300">
    <property type="entry name" value="P-loop containing nucleotide triphosphate hydrolases"/>
    <property type="match status" value="1"/>
</dbReference>
<organism evidence="5 6">
    <name type="scientific">Streptococcus danieliae</name>
    <dbReference type="NCBI Taxonomy" id="747656"/>
    <lineage>
        <taxon>Bacteria</taxon>
        <taxon>Bacillati</taxon>
        <taxon>Bacillota</taxon>
        <taxon>Bacilli</taxon>
        <taxon>Lactobacillales</taxon>
        <taxon>Streptococcaceae</taxon>
        <taxon>Streptococcus</taxon>
    </lineage>
</organism>
<evidence type="ECO:0000256" key="3">
    <source>
        <dbReference type="ARBA" id="ARBA00022840"/>
    </source>
</evidence>
<dbReference type="InterPro" id="IPR027417">
    <property type="entry name" value="P-loop_NTPase"/>
</dbReference>
<dbReference type="AlphaFoldDB" id="A0A7Z0M7J1"/>
<evidence type="ECO:0000313" key="5">
    <source>
        <dbReference type="EMBL" id="NYS97345.1"/>
    </source>
</evidence>